<comment type="caution">
    <text evidence="3">The sequence shown here is derived from an EMBL/GenBank/DDBJ whole genome shotgun (WGS) entry which is preliminary data.</text>
</comment>
<dbReference type="Pfam" id="PF04205">
    <property type="entry name" value="FMN_bind"/>
    <property type="match status" value="1"/>
</dbReference>
<evidence type="ECO:0000256" key="1">
    <source>
        <dbReference type="SAM" id="SignalP"/>
    </source>
</evidence>
<dbReference type="SMART" id="SM00900">
    <property type="entry name" value="FMN_bind"/>
    <property type="match status" value="1"/>
</dbReference>
<feature type="signal peptide" evidence="1">
    <location>
        <begin position="1"/>
        <end position="30"/>
    </location>
</feature>
<organism evidence="3 4">
    <name type="scientific">Actinospica durhamensis</name>
    <dbReference type="NCBI Taxonomy" id="1508375"/>
    <lineage>
        <taxon>Bacteria</taxon>
        <taxon>Bacillati</taxon>
        <taxon>Actinomycetota</taxon>
        <taxon>Actinomycetes</taxon>
        <taxon>Catenulisporales</taxon>
        <taxon>Actinospicaceae</taxon>
        <taxon>Actinospica</taxon>
    </lineage>
</organism>
<evidence type="ECO:0000313" key="4">
    <source>
        <dbReference type="Proteomes" id="UP000675781"/>
    </source>
</evidence>
<dbReference type="GO" id="GO:0016020">
    <property type="term" value="C:membrane"/>
    <property type="evidence" value="ECO:0007669"/>
    <property type="project" value="InterPro"/>
</dbReference>
<gene>
    <name evidence="3" type="ORF">KDL01_03985</name>
</gene>
<feature type="chain" id="PRO_5037068954" evidence="1">
    <location>
        <begin position="31"/>
        <end position="143"/>
    </location>
</feature>
<protein>
    <submittedName>
        <fullName evidence="3">FMN-binding protein</fullName>
    </submittedName>
</protein>
<dbReference type="Proteomes" id="UP000675781">
    <property type="component" value="Unassembled WGS sequence"/>
</dbReference>
<dbReference type="InterPro" id="IPR007329">
    <property type="entry name" value="FMN-bd"/>
</dbReference>
<dbReference type="AlphaFoldDB" id="A0A941EKW6"/>
<proteinExistence type="predicted"/>
<keyword evidence="4" id="KW-1185">Reference proteome</keyword>
<evidence type="ECO:0000259" key="2">
    <source>
        <dbReference type="SMART" id="SM00900"/>
    </source>
</evidence>
<evidence type="ECO:0000313" key="3">
    <source>
        <dbReference type="EMBL" id="MBR7832402.1"/>
    </source>
</evidence>
<keyword evidence="1" id="KW-0732">Signal</keyword>
<dbReference type="RefSeq" id="WP_212526929.1">
    <property type="nucleotide sequence ID" value="NZ_JAGSOG010000010.1"/>
</dbReference>
<reference evidence="3" key="1">
    <citation type="submission" date="2021-04" db="EMBL/GenBank/DDBJ databases">
        <title>Genome based classification of Actinospica acidithermotolerans sp. nov., an actinobacterium isolated from an Indonesian hot spring.</title>
        <authorList>
            <person name="Kusuma A.B."/>
            <person name="Putra K.E."/>
            <person name="Nafisah S."/>
            <person name="Loh J."/>
            <person name="Nouioui I."/>
            <person name="Goodfellow M."/>
        </authorList>
    </citation>
    <scope>NUCLEOTIDE SEQUENCE</scope>
    <source>
        <strain evidence="3">CSCA 57</strain>
    </source>
</reference>
<accession>A0A941EKW6</accession>
<dbReference type="Gene3D" id="3.90.1010.20">
    <property type="match status" value="1"/>
</dbReference>
<sequence length="143" mass="15024">MRKFLFCVVVSLAVFALVIVDKAFTSPRQAASLADDAASASTRTAVGPEIALAHGIVQVQVTCIGSRIIAVKALQLPHDNNHSWEDSLHAASVLDSEVLSKQTYELDAVSGATYTSEAYLQSLEAALDVAAPPAPRMSATPMG</sequence>
<name>A0A941EKW6_9ACTN</name>
<dbReference type="GO" id="GO:0010181">
    <property type="term" value="F:FMN binding"/>
    <property type="evidence" value="ECO:0007669"/>
    <property type="project" value="InterPro"/>
</dbReference>
<feature type="domain" description="FMN-binding" evidence="2">
    <location>
        <begin position="53"/>
        <end position="130"/>
    </location>
</feature>
<dbReference type="EMBL" id="JAGSOG010000010">
    <property type="protein sequence ID" value="MBR7832402.1"/>
    <property type="molecule type" value="Genomic_DNA"/>
</dbReference>